<evidence type="ECO:0000256" key="1">
    <source>
        <dbReference type="HAMAP-Rule" id="MF_01087"/>
    </source>
</evidence>
<dbReference type="NCBIfam" id="TIGR03281">
    <property type="entry name" value="methan_mark_12"/>
    <property type="match status" value="1"/>
</dbReference>
<name>A0A520KW80_9EURY</name>
<reference evidence="2 3" key="1">
    <citation type="journal article" date="2019" name="Nat. Microbiol.">
        <title>Wide diversity of methane and short-chain alkane metabolisms in uncultured archaea.</title>
        <authorList>
            <person name="Borrel G."/>
            <person name="Adam P.S."/>
            <person name="McKay L.J."/>
            <person name="Chen L.X."/>
            <person name="Sierra-Garcia I.N."/>
            <person name="Sieber C.M."/>
            <person name="Letourneur Q."/>
            <person name="Ghozlane A."/>
            <person name="Andersen G.L."/>
            <person name="Li W.J."/>
            <person name="Hallam S.J."/>
            <person name="Muyzer G."/>
            <person name="de Oliveira V.M."/>
            <person name="Inskeep W.P."/>
            <person name="Banfield J.F."/>
            <person name="Gribaldo S."/>
        </authorList>
    </citation>
    <scope>NUCLEOTIDE SEQUENCE [LARGE SCALE GENOMIC DNA]</scope>
    <source>
        <strain evidence="2">NM1b</strain>
    </source>
</reference>
<evidence type="ECO:0000313" key="3">
    <source>
        <dbReference type="Proteomes" id="UP000320766"/>
    </source>
</evidence>
<evidence type="ECO:0000313" key="2">
    <source>
        <dbReference type="EMBL" id="RZN68828.1"/>
    </source>
</evidence>
<dbReference type="InterPro" id="IPR043129">
    <property type="entry name" value="ATPase_NBD"/>
</dbReference>
<accession>A0A520KW80</accession>
<dbReference type="HAMAP" id="MF_01087">
    <property type="entry name" value="UPF0285"/>
    <property type="match status" value="1"/>
</dbReference>
<comment type="similarity">
    <text evidence="1">Belongs to the UPF0285 family.</text>
</comment>
<dbReference type="InterPro" id="IPR009927">
    <property type="entry name" value="DUF1464"/>
</dbReference>
<comment type="caution">
    <text evidence="2">The sequence shown here is derived from an EMBL/GenBank/DDBJ whole genome shotgun (WGS) entry which is preliminary data.</text>
</comment>
<dbReference type="Pfam" id="PF07318">
    <property type="entry name" value="DUF1464"/>
    <property type="match status" value="1"/>
</dbReference>
<dbReference type="Proteomes" id="UP000320766">
    <property type="component" value="Unassembled WGS sequence"/>
</dbReference>
<dbReference type="InterPro" id="IPR016735">
    <property type="entry name" value="Methan_mark_12"/>
</dbReference>
<proteinExistence type="inferred from homology"/>
<dbReference type="SUPFAM" id="SSF53067">
    <property type="entry name" value="Actin-like ATPase domain"/>
    <property type="match status" value="1"/>
</dbReference>
<sequence>MFIGVDHGTRAIRFSSHDEKTFELDRKKASKISFDELLSFMQRCLSIDPSNIKLVALTYSMGDGIHKIKRIEDVENRGLLEDGGAGSYVGGGTHIYDLFRGHEIPTIVLPGIHRRSPIDPRLKVFSHHASPEKIGDCYYVLKKFHSRNFILCDVGANTVSVGVKDGRIIGGLDACLFSPGIYQGPLDLEAIRKIDRGEISANDAFGFGGVKKAPTNFLYVENLDKKDLAFKSLSLLTAMEISAMEVLLSDADIFVCGFVSENEKFIDEMKGLLKKDITSLGDIASVGCSLIARDVFYGARNILGIEVEI</sequence>
<organism evidence="2 3">
    <name type="scientific">Candidatus Methanolliviera hydrocarbonicum</name>
    <dbReference type="NCBI Taxonomy" id="2491085"/>
    <lineage>
        <taxon>Archaea</taxon>
        <taxon>Methanobacteriati</taxon>
        <taxon>Methanobacteriota</taxon>
        <taxon>Candidatus Methanoliparia</taxon>
        <taxon>Candidatus Methanoliparales</taxon>
        <taxon>Candidatus Methanollivieraceae</taxon>
        <taxon>Candidatus Methanolliviera</taxon>
    </lineage>
</organism>
<dbReference type="EMBL" id="RXIL01000094">
    <property type="protein sequence ID" value="RZN68828.1"/>
    <property type="molecule type" value="Genomic_DNA"/>
</dbReference>
<gene>
    <name evidence="2" type="ORF">EF807_05270</name>
</gene>
<dbReference type="AlphaFoldDB" id="A0A520KW80"/>
<protein>
    <recommendedName>
        <fullName evidence="1">UPF0285 protein EF807_05270</fullName>
    </recommendedName>
</protein>